<keyword evidence="1" id="KW-0472">Membrane</keyword>
<protein>
    <submittedName>
        <fullName evidence="2">Uncharacterized protein</fullName>
    </submittedName>
</protein>
<evidence type="ECO:0000313" key="3">
    <source>
        <dbReference type="Proteomes" id="UP000019202"/>
    </source>
</evidence>
<keyword evidence="3" id="KW-1185">Reference proteome</keyword>
<dbReference type="EMBL" id="CBXF010000093">
    <property type="protein sequence ID" value="CDL83621.1"/>
    <property type="molecule type" value="Genomic_DNA"/>
</dbReference>
<dbReference type="OrthoDB" id="6448142at2"/>
<evidence type="ECO:0000256" key="1">
    <source>
        <dbReference type="SAM" id="Phobius"/>
    </source>
</evidence>
<dbReference type="STRING" id="1427518.XSR1_340021"/>
<dbReference type="Proteomes" id="UP000019202">
    <property type="component" value="Unassembled WGS sequence"/>
</dbReference>
<dbReference type="AlphaFoldDB" id="W1J170"/>
<sequence>MIKQSTLRSLDESARQFTTLAHTVPNQINQNVMDTLQHIDIAGAVRQRTDVQMDAIATQVKVLTARGHQFSEDIQTAQNKLKQRYEQLQDYFWWLVGGGLLAIVLVTAFSTKFFFGQAVDRNFKATLSTYNQIEELRKQIGTLERKLNQSSEKLKKK</sequence>
<keyword evidence="1" id="KW-0812">Transmembrane</keyword>
<feature type="transmembrane region" description="Helical" evidence="1">
    <location>
        <begin position="91"/>
        <end position="115"/>
    </location>
</feature>
<comment type="caution">
    <text evidence="2">The sequence shown here is derived from an EMBL/GenBank/DDBJ whole genome shotgun (WGS) entry which is preliminary data.</text>
</comment>
<dbReference type="RefSeq" id="WP_143707609.1">
    <property type="nucleotide sequence ID" value="NZ_CAWLWS010000093.1"/>
</dbReference>
<reference evidence="2" key="1">
    <citation type="submission" date="2013-11" db="EMBL/GenBank/DDBJ databases">
        <title>Draft genome sequence and annotation of the entomopathogenic bacteria, Xenorhabdus cabanillasi strain JM26 and Xenorhabdus szentirmai strain DSM 16338.</title>
        <authorList>
            <person name="Gualtieri M."/>
            <person name="Ogier J.C."/>
            <person name="Pages S."/>
            <person name="Givaudan A."/>
            <person name="Gaudriault S."/>
        </authorList>
    </citation>
    <scope>NUCLEOTIDE SEQUENCE [LARGE SCALE GENOMIC DNA]</scope>
    <source>
        <strain evidence="2">DSM 16338</strain>
    </source>
</reference>
<proteinExistence type="predicted"/>
<accession>W1J170</accession>
<evidence type="ECO:0000313" key="2">
    <source>
        <dbReference type="EMBL" id="CDL83621.1"/>
    </source>
</evidence>
<gene>
    <name evidence="2" type="ORF">XSR1_340021</name>
</gene>
<organism evidence="2 3">
    <name type="scientific">Xenorhabdus szentirmaii DSM 16338</name>
    <dbReference type="NCBI Taxonomy" id="1427518"/>
    <lineage>
        <taxon>Bacteria</taxon>
        <taxon>Pseudomonadati</taxon>
        <taxon>Pseudomonadota</taxon>
        <taxon>Gammaproteobacteria</taxon>
        <taxon>Enterobacterales</taxon>
        <taxon>Morganellaceae</taxon>
        <taxon>Xenorhabdus</taxon>
    </lineage>
</organism>
<name>W1J170_9GAMM</name>
<keyword evidence="1" id="KW-1133">Transmembrane helix</keyword>